<accession>A0ABU3GSY2</accession>
<dbReference type="Gene3D" id="3.90.1570.30">
    <property type="match status" value="1"/>
</dbReference>
<organism evidence="1 2">
    <name type="scientific">Mucilaginibacter terrae</name>
    <dbReference type="NCBI Taxonomy" id="1955052"/>
    <lineage>
        <taxon>Bacteria</taxon>
        <taxon>Pseudomonadati</taxon>
        <taxon>Bacteroidota</taxon>
        <taxon>Sphingobacteriia</taxon>
        <taxon>Sphingobacteriales</taxon>
        <taxon>Sphingobacteriaceae</taxon>
        <taxon>Mucilaginibacter</taxon>
    </lineage>
</organism>
<dbReference type="EMBL" id="JAVLVU010000001">
    <property type="protein sequence ID" value="MDT3402887.1"/>
    <property type="molecule type" value="Genomic_DNA"/>
</dbReference>
<comment type="caution">
    <text evidence="1">The sequence shown here is derived from an EMBL/GenBank/DDBJ whole genome shotgun (WGS) entry which is preliminary data.</text>
</comment>
<sequence>MKEERLFNVLKEFDFNLLNDPEFKEDSVREEVVLPIIKGLGYSAVKPYQVIRSRNLLHPFVSIGSKRRDVYITPDYLFEVNDKPAWILDAKSPSESITKSHHVEQAYSYAIHNEVRANYFSLCNGREFVLYNILYVKPLIQFPVQAIPLYWDNLKKILAPPNVFNLNSTKLAKDLGLHLQRLGFDKFDSLFFPDVPITQIGQLDSNMFSFSSSVKIEETSYVVTFDFDELVFNQLKGKIPQEGIEKLSVRDNNSRQVVYFGDAAYKVTIECQIGQQLEENNDEIFQPLVIKRIIS</sequence>
<proteinExistence type="predicted"/>
<protein>
    <recommendedName>
        <fullName evidence="3">Restriction endonuclease</fullName>
    </recommendedName>
</protein>
<dbReference type="Proteomes" id="UP001258315">
    <property type="component" value="Unassembled WGS sequence"/>
</dbReference>
<gene>
    <name evidence="1" type="ORF">QE417_001959</name>
</gene>
<name>A0ABU3GSY2_9SPHI</name>
<dbReference type="RefSeq" id="WP_311949573.1">
    <property type="nucleotide sequence ID" value="NZ_JAVLVU010000001.1"/>
</dbReference>
<evidence type="ECO:0000313" key="1">
    <source>
        <dbReference type="EMBL" id="MDT3402887.1"/>
    </source>
</evidence>
<evidence type="ECO:0008006" key="3">
    <source>
        <dbReference type="Google" id="ProtNLM"/>
    </source>
</evidence>
<evidence type="ECO:0000313" key="2">
    <source>
        <dbReference type="Proteomes" id="UP001258315"/>
    </source>
</evidence>
<keyword evidence="2" id="KW-1185">Reference proteome</keyword>
<reference evidence="2" key="1">
    <citation type="submission" date="2023-07" db="EMBL/GenBank/DDBJ databases">
        <title>Functional and genomic diversity of the sorghum phyllosphere microbiome.</title>
        <authorList>
            <person name="Shade A."/>
        </authorList>
    </citation>
    <scope>NUCLEOTIDE SEQUENCE [LARGE SCALE GENOMIC DNA]</scope>
    <source>
        <strain evidence="2">SORGH_AS_0422</strain>
    </source>
</reference>